<evidence type="ECO:0000313" key="1">
    <source>
        <dbReference type="EMBL" id="MCC0177842.1"/>
    </source>
</evidence>
<proteinExistence type="predicted"/>
<dbReference type="RefSeq" id="WP_229640908.1">
    <property type="nucleotide sequence ID" value="NZ_JADWDC010000029.1"/>
</dbReference>
<organism evidence="1 2">
    <name type="scientific">Waterburya agarophytonicola KI4</name>
    <dbReference type="NCBI Taxonomy" id="2874699"/>
    <lineage>
        <taxon>Bacteria</taxon>
        <taxon>Bacillati</taxon>
        <taxon>Cyanobacteriota</taxon>
        <taxon>Cyanophyceae</taxon>
        <taxon>Pleurocapsales</taxon>
        <taxon>Hyellaceae</taxon>
        <taxon>Waterburya</taxon>
        <taxon>Waterburya agarophytonicola</taxon>
    </lineage>
</organism>
<protein>
    <submittedName>
        <fullName evidence="1">Uncharacterized protein</fullName>
    </submittedName>
</protein>
<dbReference type="EMBL" id="JADWDC010000029">
    <property type="protein sequence ID" value="MCC0177842.1"/>
    <property type="molecule type" value="Genomic_DNA"/>
</dbReference>
<reference evidence="1" key="1">
    <citation type="journal article" date="2021" name="Antonie Van Leeuwenhoek">
        <title>Draft genome and description of Waterburya agarophytonicola gen. nov. sp. nov. (Pleurocapsales, Cyanobacteria): a seaweed symbiont.</title>
        <authorList>
            <person name="Bonthond G."/>
            <person name="Shalygin S."/>
            <person name="Bayer T."/>
            <person name="Weinberger F."/>
        </authorList>
    </citation>
    <scope>NUCLEOTIDE SEQUENCE</scope>
    <source>
        <strain evidence="1">KI4</strain>
    </source>
</reference>
<keyword evidence="2" id="KW-1185">Reference proteome</keyword>
<name>A0A964BTE6_9CYAN</name>
<dbReference type="AlphaFoldDB" id="A0A964BTE6"/>
<comment type="caution">
    <text evidence="1">The sequence shown here is derived from an EMBL/GenBank/DDBJ whole genome shotgun (WGS) entry which is preliminary data.</text>
</comment>
<dbReference type="Proteomes" id="UP000729733">
    <property type="component" value="Unassembled WGS sequence"/>
</dbReference>
<gene>
    <name evidence="1" type="ORF">I4641_12730</name>
</gene>
<evidence type="ECO:0000313" key="2">
    <source>
        <dbReference type="Proteomes" id="UP000729733"/>
    </source>
</evidence>
<accession>A0A964BTE6</accession>
<sequence>MRLSLSTNPVEGQENISKACGYATKSNNNSLILRGKGGIPAPPGLTLDSQSISINGATKPKSTIPDAIDTSKGKIQPARGIKVTDSGEIILTAYRTNNSGDRLTQIKRNCI</sequence>